<proteinExistence type="predicted"/>
<evidence type="ECO:0008006" key="2">
    <source>
        <dbReference type="Google" id="ProtNLM"/>
    </source>
</evidence>
<accession>A0A5Q2WE89</accession>
<dbReference type="InterPro" id="IPR025127">
    <property type="entry name" value="DUF4054"/>
</dbReference>
<organism evidence="1">
    <name type="scientific">Vibrio phage Rostov M3</name>
    <dbReference type="NCBI Taxonomy" id="2660724"/>
    <lineage>
        <taxon>Viruses</taxon>
        <taxon>Duplodnaviria</taxon>
        <taxon>Heunggongvirae</taxon>
        <taxon>Uroviricota</taxon>
        <taxon>Caudoviricetes</taxon>
    </lineage>
</organism>
<protein>
    <recommendedName>
        <fullName evidence="2">Head completion adaptor</fullName>
    </recommendedName>
</protein>
<dbReference type="Pfam" id="PF13262">
    <property type="entry name" value="DUF4054"/>
    <property type="match status" value="1"/>
</dbReference>
<name>A0A5Q2WE89_9CAUD</name>
<reference evidence="1" key="1">
    <citation type="submission" date="2019-08" db="EMBL/GenBank/DDBJ databases">
        <authorList>
            <person name="Pogozhova M.P."/>
            <person name="Pisanov R.V."/>
            <person name="Gaevskaya N.E."/>
            <person name="Vodopyanov A.S."/>
        </authorList>
    </citation>
    <scope>NUCLEOTIDE SEQUENCE</scope>
</reference>
<evidence type="ECO:0000313" key="1">
    <source>
        <dbReference type="EMBL" id="QGH74999.1"/>
    </source>
</evidence>
<sequence>MKAFGDDIVWPDDVVIQALCEADAETGSKRWGAFQDVCSNFKRRGMFYFAAHWLASTYINQNASDPSVISPSARLNIASKSVGDESVTYRVGAIQKTEDDWLSLTNYGVQYLRLRGRAGKGAVAI</sequence>
<dbReference type="EMBL" id="MN379460">
    <property type="protein sequence ID" value="QGH74999.1"/>
    <property type="molecule type" value="Genomic_DNA"/>
</dbReference>
<gene>
    <name evidence="1" type="ORF">RostovM3_00004</name>
</gene>